<dbReference type="RefSeq" id="WP_023549824.1">
    <property type="nucleotide sequence ID" value="NZ_CM002285.1"/>
</dbReference>
<dbReference type="EMBL" id="AWQX01000219">
    <property type="protein sequence ID" value="EST26922.1"/>
    <property type="molecule type" value="Genomic_DNA"/>
</dbReference>
<keyword evidence="2" id="KW-1185">Reference proteome</keyword>
<comment type="caution">
    <text evidence="1">The sequence shown here is derived from an EMBL/GenBank/DDBJ whole genome shotgun (WGS) entry which is preliminary data.</text>
</comment>
<proteinExistence type="predicted"/>
<accession>V6K458</accession>
<dbReference type="HOGENOM" id="CLU_3222807_0_0_11"/>
<evidence type="ECO:0000313" key="1">
    <source>
        <dbReference type="EMBL" id="EST26922.1"/>
    </source>
</evidence>
<reference evidence="1 2" key="1">
    <citation type="journal article" date="2014" name="Genome Announc.">
        <title>Draft Genome Sequence of Streptomyces roseochromogenes subsp. oscitans DS 12.976, Producer of the Aminocoumarin Antibiotic Clorobiocin.</title>
        <authorList>
            <person name="Ruckert C."/>
            <person name="Kalinowski J."/>
            <person name="Heide L."/>
            <person name="Apel A.K."/>
        </authorList>
    </citation>
    <scope>NUCLEOTIDE SEQUENCE [LARGE SCALE GENOMIC DNA]</scope>
    <source>
        <strain evidence="1 2">DS 12.976</strain>
    </source>
</reference>
<dbReference type="Proteomes" id="UP000017984">
    <property type="component" value="Chromosome"/>
</dbReference>
<evidence type="ECO:0000313" key="2">
    <source>
        <dbReference type="Proteomes" id="UP000017984"/>
    </source>
</evidence>
<organism evidence="1 2">
    <name type="scientific">Streptomyces roseochromogenus subsp. oscitans DS 12.976</name>
    <dbReference type="NCBI Taxonomy" id="1352936"/>
    <lineage>
        <taxon>Bacteria</taxon>
        <taxon>Bacillati</taxon>
        <taxon>Actinomycetota</taxon>
        <taxon>Actinomycetes</taxon>
        <taxon>Kitasatosporales</taxon>
        <taxon>Streptomycetaceae</taxon>
        <taxon>Streptomyces</taxon>
    </lineage>
</organism>
<dbReference type="AlphaFoldDB" id="V6K458"/>
<name>V6K458_STRRC</name>
<gene>
    <name evidence="1" type="ORF">M878_26330</name>
</gene>
<dbReference type="PATRIC" id="fig|1352936.5.peg.5501"/>
<sequence length="44" mass="4981">MRPILTALLRRSGLAVRAWLRGSRPVMLRVPFAYPVRSSAEDDV</sequence>
<dbReference type="STRING" id="1352936.M878_26330"/>
<protein>
    <submittedName>
        <fullName evidence="1">Uncharacterized protein</fullName>
    </submittedName>
</protein>